<comment type="function">
    <text evidence="8">Involved in mitotic DNA repair and meiotic recombination. Functions in the recombinational DNA repair pathway. Essential for interhomolog gene conversion (GC), but may have a less important role in intersister GC than spn-A/Rad51. In the presence of DNA, spn-A/Rad51 enhances the ATPase activity of okr/Rad54.</text>
</comment>
<reference evidence="15" key="1">
    <citation type="submission" date="2023-01" db="EMBL/GenBank/DDBJ databases">
        <title>Key to firefly adult light organ development and bioluminescence: homeobox transcription factors regulate luciferase expression and transportation to peroxisome.</title>
        <authorList>
            <person name="Fu X."/>
        </authorList>
    </citation>
    <scope>NUCLEOTIDE SEQUENCE [LARGE SCALE GENOMIC DNA]</scope>
</reference>
<dbReference type="GO" id="GO:0016787">
    <property type="term" value="F:hydrolase activity"/>
    <property type="evidence" value="ECO:0007669"/>
    <property type="project" value="UniProtKB-KW"/>
</dbReference>
<feature type="domain" description="Helicase ATP-binding" evidence="12">
    <location>
        <begin position="261"/>
        <end position="434"/>
    </location>
</feature>
<evidence type="ECO:0000313" key="15">
    <source>
        <dbReference type="Proteomes" id="UP001353858"/>
    </source>
</evidence>
<comment type="subunit">
    <text evidence="1">Interacts (via N-terminus) with spn-A/Rad51.</text>
</comment>
<dbReference type="InterPro" id="IPR014001">
    <property type="entry name" value="Helicase_ATP-bd"/>
</dbReference>
<dbReference type="EMBL" id="JARPUR010000001">
    <property type="protein sequence ID" value="KAK4884972.1"/>
    <property type="molecule type" value="Genomic_DNA"/>
</dbReference>
<dbReference type="CDD" id="cd18793">
    <property type="entry name" value="SF2_C_SNF"/>
    <property type="match status" value="1"/>
</dbReference>
<dbReference type="AlphaFoldDB" id="A0AAN7SJH7"/>
<evidence type="ECO:0000256" key="8">
    <source>
        <dbReference type="ARBA" id="ARBA00024776"/>
    </source>
</evidence>
<evidence type="ECO:0000256" key="2">
    <source>
        <dbReference type="ARBA" id="ARBA00015341"/>
    </source>
</evidence>
<dbReference type="GO" id="GO:0005634">
    <property type="term" value="C:nucleus"/>
    <property type="evidence" value="ECO:0007669"/>
    <property type="project" value="TreeGrafter"/>
</dbReference>
<evidence type="ECO:0000256" key="6">
    <source>
        <dbReference type="ARBA" id="ARBA00023254"/>
    </source>
</evidence>
<dbReference type="GO" id="GO:0051321">
    <property type="term" value="P:meiotic cell cycle"/>
    <property type="evidence" value="ECO:0007669"/>
    <property type="project" value="UniProtKB-KW"/>
</dbReference>
<dbReference type="Proteomes" id="UP001353858">
    <property type="component" value="Unassembled WGS sequence"/>
</dbReference>
<dbReference type="SMART" id="SM00487">
    <property type="entry name" value="DEXDc"/>
    <property type="match status" value="1"/>
</dbReference>
<dbReference type="Gene3D" id="3.40.50.10810">
    <property type="entry name" value="Tandem AAA-ATPase domain"/>
    <property type="match status" value="1"/>
</dbReference>
<dbReference type="PANTHER" id="PTHR45629:SF7">
    <property type="entry name" value="DNA EXCISION REPAIR PROTEIN ERCC-6-RELATED"/>
    <property type="match status" value="1"/>
</dbReference>
<dbReference type="GO" id="GO:0051301">
    <property type="term" value="P:cell division"/>
    <property type="evidence" value="ECO:0007669"/>
    <property type="project" value="UniProtKB-KW"/>
</dbReference>
<evidence type="ECO:0000259" key="12">
    <source>
        <dbReference type="PROSITE" id="PS51192"/>
    </source>
</evidence>
<feature type="compositionally biased region" description="Basic and acidic residues" evidence="11">
    <location>
        <begin position="175"/>
        <end position="192"/>
    </location>
</feature>
<evidence type="ECO:0000256" key="7">
    <source>
        <dbReference type="ARBA" id="ARBA00023306"/>
    </source>
</evidence>
<keyword evidence="4" id="KW-0498">Mitosis</keyword>
<dbReference type="SMART" id="SM00490">
    <property type="entry name" value="HELICc"/>
    <property type="match status" value="1"/>
</dbReference>
<feature type="region of interest" description="Disordered" evidence="11">
    <location>
        <begin position="150"/>
        <end position="192"/>
    </location>
</feature>
<gene>
    <name evidence="14" type="ORF">RN001_001243</name>
</gene>
<name>A0AAN7SJH7_9COLE</name>
<dbReference type="GO" id="GO:0005524">
    <property type="term" value="F:ATP binding"/>
    <property type="evidence" value="ECO:0007669"/>
    <property type="project" value="InterPro"/>
</dbReference>
<dbReference type="InterPro" id="IPR049730">
    <property type="entry name" value="SNF2/RAD54-like_C"/>
</dbReference>
<dbReference type="Pfam" id="PF00271">
    <property type="entry name" value="Helicase_C"/>
    <property type="match status" value="1"/>
</dbReference>
<keyword evidence="15" id="KW-1185">Reference proteome</keyword>
<dbReference type="InterPro" id="IPR038718">
    <property type="entry name" value="SNF2-like_sf"/>
</dbReference>
<keyword evidence="5" id="KW-0378">Hydrolase</keyword>
<keyword evidence="7" id="KW-0131">Cell cycle</keyword>
<protein>
    <recommendedName>
        <fullName evidence="2">DNA repair and recombination protein RAD54-like</fullName>
    </recommendedName>
    <alternativeName>
        <fullName evidence="9">Protein okra</fullName>
    </alternativeName>
</protein>
<dbReference type="InterPro" id="IPR050496">
    <property type="entry name" value="SNF2_RAD54_helicase_repair"/>
</dbReference>
<keyword evidence="6" id="KW-0469">Meiosis</keyword>
<evidence type="ECO:0000256" key="11">
    <source>
        <dbReference type="SAM" id="MobiDB-lite"/>
    </source>
</evidence>
<comment type="caution">
    <text evidence="14">The sequence shown here is derived from an EMBL/GenBank/DDBJ whole genome shotgun (WGS) entry which is preliminary data.</text>
</comment>
<dbReference type="Gene3D" id="3.40.50.300">
    <property type="entry name" value="P-loop containing nucleotide triphosphate hydrolases"/>
    <property type="match status" value="1"/>
</dbReference>
<evidence type="ECO:0000256" key="4">
    <source>
        <dbReference type="ARBA" id="ARBA00022776"/>
    </source>
</evidence>
<evidence type="ECO:0000256" key="10">
    <source>
        <dbReference type="SAM" id="Coils"/>
    </source>
</evidence>
<keyword evidence="3" id="KW-0132">Cell division</keyword>
<keyword evidence="10" id="KW-0175">Coiled coil</keyword>
<evidence type="ECO:0000259" key="13">
    <source>
        <dbReference type="PROSITE" id="PS51194"/>
    </source>
</evidence>
<evidence type="ECO:0000256" key="3">
    <source>
        <dbReference type="ARBA" id="ARBA00022618"/>
    </source>
</evidence>
<feature type="domain" description="Helicase C-terminal" evidence="13">
    <location>
        <begin position="594"/>
        <end position="753"/>
    </location>
</feature>
<dbReference type="PANTHER" id="PTHR45629">
    <property type="entry name" value="SNF2/RAD54 FAMILY MEMBER"/>
    <property type="match status" value="1"/>
</dbReference>
<dbReference type="PROSITE" id="PS51194">
    <property type="entry name" value="HELICASE_CTER"/>
    <property type="match status" value="1"/>
</dbReference>
<evidence type="ECO:0000256" key="5">
    <source>
        <dbReference type="ARBA" id="ARBA00022801"/>
    </source>
</evidence>
<dbReference type="GO" id="GO:0008094">
    <property type="term" value="F:ATP-dependent activity, acting on DNA"/>
    <property type="evidence" value="ECO:0007669"/>
    <property type="project" value="TreeGrafter"/>
</dbReference>
<evidence type="ECO:0000313" key="14">
    <source>
        <dbReference type="EMBL" id="KAK4884972.1"/>
    </source>
</evidence>
<sequence length="1055" mass="121374">MEDQVEALLSLNSIENSDSSHLDSINELKELRSLNVWGESQEALEEQALKELEIFNSQNQNSNLEDGEIPSSDELKPSTPLEYSGLDLNRYLKNQEKLQKRQDHKRSSEVSFHNKQIENEIALSQNEVNRITKRKKKVACKRVKRTKISQKNKDEFSNNDSGSEYVPSDSYSLSDSEHDSYGEHCSKEVRDKSRTERIRDDGCLKLYKLRLKKYYKDIESKCQEESDDVKADVEISGGLKIPYKMWINLYSYQQEGIKWLWGIHQQSMGGLLGDEMGLGKTVQIIVFLAALQNSHVISRYGYTGLGPTLIVVPATVVHQWVKHFHDWAPEFRAAVLHQSGSYTGSKSKLINDIHKAKGILITTYSAVLKYKGVLVDLNWHYLILDEGHKIRNSSAKITIAVKQIRTPHRIMLTGSPMQNNLQELWSLFDFIVPSMLGTLSTFMEHFATPIMLGGYSNATPIQEATALSTATALKELISPHMLRRSKEEVKKHICLPHKSEQVLFCSLTDVQRDLYKGYLMSENVGMILGKGGKNWFSENYIRSNVLVAITSLRKICNHPDIYLGEEGDHLKINVDEMALEDNYGYYKRSGKMIVVSALLKIWKKQKHRVLLFTQARTMIVLFELFLKQQGYKYLKMDGSTSISTRQPLINKFNEDSSYDVFLLTTRVGGLGVNLTGANRVIIYDPDWNPATDTQARERAWRIGQEKQVTIYRLISVGTIEEKMYQRQVWKQLLSNKVLLDPSTQKFFKTSDLHDLFSYTETSEANPETANIFRNSRVNLQERINNKKNNKKDKQKSCTSQDYQFSDEKIQAMKNLAQRISKSITDKNSDKLPLPKKSSYQLELQGERTQRLHEKESLKSLTPLELRAFNRRKMDQIEDLTNKIDDYNTNISFSTALQISERSSKLYNDWRENKITDIDGTMRYKDLIGTNVEKSLSCTSTLIESKRKDKQKKKSDTKVDISGVVDGEVVEGLLRSETKKRKNKEATQDNCTEVQNDYILEKLFFKKGVKGAVEHETIIQGTSKQENQLKLKWEAQQKTELALQALRKSRLNNWKW</sequence>
<accession>A0AAN7SJH7</accession>
<dbReference type="PROSITE" id="PS51192">
    <property type="entry name" value="HELICASE_ATP_BIND_1"/>
    <property type="match status" value="1"/>
</dbReference>
<dbReference type="Pfam" id="PF00176">
    <property type="entry name" value="SNF2-rel_dom"/>
    <property type="match status" value="1"/>
</dbReference>
<feature type="coiled-coil region" evidence="10">
    <location>
        <begin position="769"/>
        <end position="796"/>
    </location>
</feature>
<dbReference type="GO" id="GO:0006283">
    <property type="term" value="P:transcription-coupled nucleotide-excision repair"/>
    <property type="evidence" value="ECO:0007669"/>
    <property type="project" value="TreeGrafter"/>
</dbReference>
<dbReference type="FunFam" id="3.40.50.10810:FF:000042">
    <property type="entry name" value="SNF2 family helicase-like protein"/>
    <property type="match status" value="1"/>
</dbReference>
<dbReference type="SUPFAM" id="SSF52540">
    <property type="entry name" value="P-loop containing nucleoside triphosphate hydrolases"/>
    <property type="match status" value="2"/>
</dbReference>
<dbReference type="InterPro" id="IPR027417">
    <property type="entry name" value="P-loop_NTPase"/>
</dbReference>
<organism evidence="14 15">
    <name type="scientific">Aquatica leii</name>
    <dbReference type="NCBI Taxonomy" id="1421715"/>
    <lineage>
        <taxon>Eukaryota</taxon>
        <taxon>Metazoa</taxon>
        <taxon>Ecdysozoa</taxon>
        <taxon>Arthropoda</taxon>
        <taxon>Hexapoda</taxon>
        <taxon>Insecta</taxon>
        <taxon>Pterygota</taxon>
        <taxon>Neoptera</taxon>
        <taxon>Endopterygota</taxon>
        <taxon>Coleoptera</taxon>
        <taxon>Polyphaga</taxon>
        <taxon>Elateriformia</taxon>
        <taxon>Elateroidea</taxon>
        <taxon>Lampyridae</taxon>
        <taxon>Luciolinae</taxon>
        <taxon>Aquatica</taxon>
    </lineage>
</organism>
<evidence type="ECO:0000256" key="1">
    <source>
        <dbReference type="ARBA" id="ARBA00011467"/>
    </source>
</evidence>
<dbReference type="InterPro" id="IPR000330">
    <property type="entry name" value="SNF2_N"/>
</dbReference>
<evidence type="ECO:0000256" key="9">
    <source>
        <dbReference type="ARBA" id="ARBA00029956"/>
    </source>
</evidence>
<proteinExistence type="predicted"/>
<dbReference type="CDD" id="cd18000">
    <property type="entry name" value="DEXHc_ERCC6"/>
    <property type="match status" value="1"/>
</dbReference>
<dbReference type="InterPro" id="IPR001650">
    <property type="entry name" value="Helicase_C-like"/>
</dbReference>